<accession>A0ABQ4XDJ0</accession>
<feature type="compositionally biased region" description="Polar residues" evidence="1">
    <location>
        <begin position="88"/>
        <end position="105"/>
    </location>
</feature>
<name>A0ABQ4XDJ0_9ASTR</name>
<evidence type="ECO:0000313" key="5">
    <source>
        <dbReference type="Proteomes" id="UP001151760"/>
    </source>
</evidence>
<feature type="domain" description="Reverse transcriptase Ty1/copia-type" evidence="2">
    <location>
        <begin position="680"/>
        <end position="817"/>
    </location>
</feature>
<dbReference type="EMBL" id="BQNB010009425">
    <property type="protein sequence ID" value="GJS63360.1"/>
    <property type="molecule type" value="Genomic_DNA"/>
</dbReference>
<evidence type="ECO:0000256" key="1">
    <source>
        <dbReference type="SAM" id="MobiDB-lite"/>
    </source>
</evidence>
<dbReference type="Proteomes" id="UP001151760">
    <property type="component" value="Unassembled WGS sequence"/>
</dbReference>
<reference evidence="4" key="2">
    <citation type="submission" date="2022-01" db="EMBL/GenBank/DDBJ databases">
        <authorList>
            <person name="Yamashiro T."/>
            <person name="Shiraishi A."/>
            <person name="Satake H."/>
            <person name="Nakayama K."/>
        </authorList>
    </citation>
    <scope>NUCLEOTIDE SEQUENCE</scope>
</reference>
<dbReference type="InterPro" id="IPR057670">
    <property type="entry name" value="SH3_retrovirus"/>
</dbReference>
<organism evidence="4 5">
    <name type="scientific">Tanacetum coccineum</name>
    <dbReference type="NCBI Taxonomy" id="301880"/>
    <lineage>
        <taxon>Eukaryota</taxon>
        <taxon>Viridiplantae</taxon>
        <taxon>Streptophyta</taxon>
        <taxon>Embryophyta</taxon>
        <taxon>Tracheophyta</taxon>
        <taxon>Spermatophyta</taxon>
        <taxon>Magnoliopsida</taxon>
        <taxon>eudicotyledons</taxon>
        <taxon>Gunneridae</taxon>
        <taxon>Pentapetalae</taxon>
        <taxon>asterids</taxon>
        <taxon>campanulids</taxon>
        <taxon>Asterales</taxon>
        <taxon>Asteraceae</taxon>
        <taxon>Asteroideae</taxon>
        <taxon>Anthemideae</taxon>
        <taxon>Anthemidinae</taxon>
        <taxon>Tanacetum</taxon>
    </lineage>
</organism>
<reference evidence="4" key="1">
    <citation type="journal article" date="2022" name="Int. J. Mol. Sci.">
        <title>Draft Genome of Tanacetum Coccineum: Genomic Comparison of Closely Related Tanacetum-Family Plants.</title>
        <authorList>
            <person name="Yamashiro T."/>
            <person name="Shiraishi A."/>
            <person name="Nakayama K."/>
            <person name="Satake H."/>
        </authorList>
    </citation>
    <scope>NUCLEOTIDE SEQUENCE</scope>
</reference>
<sequence>MQKEGDVRNSPKWRYQDENSGLAVPVFLPRDDLIACVNNAMEFMSTIVASCFPSTNNQLRTSTNPRNQATIQDGRVTVQQVQRRQGQSFAGSGTKGNAKSLGGNNAYGQARVDKCYNYQGEGHMARQCTKPKRPRNCAWFKENMLLVQARESGHVLDEEHLAFLAYLGIPDGQEIQITIPQNVAFQTDDIDAYDSDCDDIFSAKVVLMANLSSYDSDILSVVSQHNSYQNDDLVNQSMQETQHFEQSAIDYVPENDITNFENGLHNELNEVKMVFNQMEAAVDQCFVDKKYFDIQKKELSLDNDRLLDHIICQDVMHIVMHADLYLLMWKPTGWTFTIVGNVCPLTRITSTKIEPLKATTSKLVTTPNTEIKITVGKPKLQNRLSRLFSGIWTPDAPSNRPETAFSSSTLFINFWVLADFETIRLGHNLFSVGQFCDSDLEVAFRKHTYYIRDLEGVDLLKGSRGSNLYTLSLEDLFVILTHLSLVETPKTKSWLWHRSEDLRKLKPKADIRIFVGYAPAKKPFQIYNKRTRLITETIYLNFDELIVMASNQYSSGPRPHLLTPRTLSLGLVPNPPPPTYVASPFPVVVAPNLTDSTGIPSSTTFIKMHHPQVLHKLLKNHNPQLLLQVLYKKSSSMDVIPIKVHSVNEPPEHLSKRTKDHPLDNIKAMQEELNEFKCLEVWELVPRPDRVMIITLKWIFKVKLYKLGGVLKNKAQLVARGYCQEEGINFEESFALVARLEAIRIFIAYVAHKNMIVYQIDVKTAFLNSILREEVYISQPDEFVDQDNPNHVYKLKKDLYGLKQAPRAWYDLLSSFLLS</sequence>
<comment type="caution">
    <text evidence="4">The sequence shown here is derived from an EMBL/GenBank/DDBJ whole genome shotgun (WGS) entry which is preliminary data.</text>
</comment>
<proteinExistence type="predicted"/>
<gene>
    <name evidence="4" type="ORF">Tco_0677924</name>
</gene>
<feature type="region of interest" description="Disordered" evidence="1">
    <location>
        <begin position="83"/>
        <end position="105"/>
    </location>
</feature>
<evidence type="ECO:0000313" key="4">
    <source>
        <dbReference type="EMBL" id="GJS63360.1"/>
    </source>
</evidence>
<dbReference type="Pfam" id="PF07727">
    <property type="entry name" value="RVT_2"/>
    <property type="match status" value="1"/>
</dbReference>
<evidence type="ECO:0000259" key="3">
    <source>
        <dbReference type="Pfam" id="PF25597"/>
    </source>
</evidence>
<feature type="domain" description="Retroviral polymerase SH3-like" evidence="3">
    <location>
        <begin position="494"/>
        <end position="545"/>
    </location>
</feature>
<evidence type="ECO:0000259" key="2">
    <source>
        <dbReference type="Pfam" id="PF07727"/>
    </source>
</evidence>
<protein>
    <submittedName>
        <fullName evidence="4">Retrovirus-related pol polyprotein from transposon TNT 1-94</fullName>
    </submittedName>
</protein>
<dbReference type="Gene3D" id="4.10.60.10">
    <property type="entry name" value="Zinc finger, CCHC-type"/>
    <property type="match status" value="1"/>
</dbReference>
<keyword evidence="5" id="KW-1185">Reference proteome</keyword>
<dbReference type="Pfam" id="PF25597">
    <property type="entry name" value="SH3_retrovirus"/>
    <property type="match status" value="1"/>
</dbReference>
<dbReference type="InterPro" id="IPR013103">
    <property type="entry name" value="RVT_2"/>
</dbReference>